<dbReference type="RefSeq" id="WP_157672445.1">
    <property type="nucleotide sequence ID" value="NZ_LT629700.1"/>
</dbReference>
<sequence length="46" mass="4624">MSTSLAALFPPILWDPIINVLTSILGPLAQSSAPLSALASSAAGLF</sequence>
<proteinExistence type="predicted"/>
<keyword evidence="2" id="KW-1185">Reference proteome</keyword>
<reference evidence="2" key="1">
    <citation type="submission" date="2016-10" db="EMBL/GenBank/DDBJ databases">
        <authorList>
            <person name="Varghese N."/>
            <person name="Submissions S."/>
        </authorList>
    </citation>
    <scope>NUCLEOTIDE SEQUENCE [LARGE SCALE GENOMIC DNA]</scope>
    <source>
        <strain evidence="2">DSM 20632</strain>
    </source>
</reference>
<protein>
    <submittedName>
        <fullName evidence="1">Uncharacterized protein</fullName>
    </submittedName>
</protein>
<dbReference type="Proteomes" id="UP000199350">
    <property type="component" value="Chromosome I"/>
</dbReference>
<accession>A0A1G9NUK6</accession>
<gene>
    <name evidence="1" type="ORF">SAMN04488535_1175</name>
</gene>
<dbReference type="AlphaFoldDB" id="A0A1G9NUK6"/>
<evidence type="ECO:0000313" key="2">
    <source>
        <dbReference type="Proteomes" id="UP000199350"/>
    </source>
</evidence>
<evidence type="ECO:0000313" key="1">
    <source>
        <dbReference type="EMBL" id="SDL89993.1"/>
    </source>
</evidence>
<dbReference type="EMBL" id="LT629700">
    <property type="protein sequence ID" value="SDL89993.1"/>
    <property type="molecule type" value="Genomic_DNA"/>
</dbReference>
<name>A0A1G9NUK6_9CORY</name>
<organism evidence="1 2">
    <name type="scientific">Corynebacterium mycetoides</name>
    <dbReference type="NCBI Taxonomy" id="38302"/>
    <lineage>
        <taxon>Bacteria</taxon>
        <taxon>Bacillati</taxon>
        <taxon>Actinomycetota</taxon>
        <taxon>Actinomycetes</taxon>
        <taxon>Mycobacteriales</taxon>
        <taxon>Corynebacteriaceae</taxon>
        <taxon>Corynebacterium</taxon>
    </lineage>
</organism>